<dbReference type="SUPFAM" id="SSF140490">
    <property type="entry name" value="Nqo1C-terminal domain-like"/>
    <property type="match status" value="1"/>
</dbReference>
<dbReference type="FunFam" id="1.20.1440.230:FF:000001">
    <property type="entry name" value="Mitochondrial NADH dehydrogenase flavoprotein 1"/>
    <property type="match status" value="1"/>
</dbReference>
<dbReference type="GO" id="GO:0010181">
    <property type="term" value="F:FMN binding"/>
    <property type="evidence" value="ECO:0007669"/>
    <property type="project" value="InterPro"/>
</dbReference>
<dbReference type="FunFam" id="3.40.50.11540:FF:000001">
    <property type="entry name" value="NADH dehydrogenase [ubiquinone] flavoprotein 1, mitochondrial"/>
    <property type="match status" value="1"/>
</dbReference>
<dbReference type="HOGENOM" id="CLU_014881_3_2_9"/>
<comment type="similarity">
    <text evidence="1">Belongs to the complex I 51 kDa subunit family.</text>
</comment>
<dbReference type="GO" id="GO:0008137">
    <property type="term" value="F:NADH dehydrogenase (ubiquinone) activity"/>
    <property type="evidence" value="ECO:0007669"/>
    <property type="project" value="InterPro"/>
</dbReference>
<keyword evidence="5" id="KW-0411">Iron-sulfur</keyword>
<dbReference type="NCBIfam" id="NF010120">
    <property type="entry name" value="PRK13596.1"/>
    <property type="match status" value="1"/>
</dbReference>
<dbReference type="Gene3D" id="3.30.70.20">
    <property type="match status" value="1"/>
</dbReference>
<dbReference type="SUPFAM" id="SSF142019">
    <property type="entry name" value="Nqo1 FMN-binding domain-like"/>
    <property type="match status" value="1"/>
</dbReference>
<dbReference type="InterPro" id="IPR001949">
    <property type="entry name" value="NADH-UbQ_OxRdtase_51kDa_CS"/>
</dbReference>
<comment type="caution">
    <text evidence="7">The sequence shown here is derived from an EMBL/GenBank/DDBJ whole genome shotgun (WGS) entry which is preliminary data.</text>
</comment>
<dbReference type="InterPro" id="IPR037207">
    <property type="entry name" value="Nuop51_4Fe4S-bd_sf"/>
</dbReference>
<dbReference type="CDD" id="cd02980">
    <property type="entry name" value="TRX_Fd_family"/>
    <property type="match status" value="1"/>
</dbReference>
<protein>
    <submittedName>
        <fullName evidence="7">Protein HymB</fullName>
    </submittedName>
</protein>
<evidence type="ECO:0000256" key="4">
    <source>
        <dbReference type="ARBA" id="ARBA00023004"/>
    </source>
</evidence>
<dbReference type="Pfam" id="PF13237">
    <property type="entry name" value="Fer4_10"/>
    <property type="match status" value="1"/>
</dbReference>
<feature type="domain" description="4Fe-4S ferredoxin-type" evidence="6">
    <location>
        <begin position="497"/>
        <end position="527"/>
    </location>
</feature>
<accession>R6J7L6</accession>
<dbReference type="Gene3D" id="3.10.20.600">
    <property type="match status" value="1"/>
</dbReference>
<dbReference type="InterPro" id="IPR017896">
    <property type="entry name" value="4Fe4S_Fe-S-bd"/>
</dbReference>
<dbReference type="InterPro" id="IPR019575">
    <property type="entry name" value="Nuop51_4Fe4S-bd"/>
</dbReference>
<keyword evidence="2" id="KW-0004">4Fe-4S</keyword>
<keyword evidence="3" id="KW-0479">Metal-binding</keyword>
<evidence type="ECO:0000313" key="7">
    <source>
        <dbReference type="EMBL" id="CDB46302.1"/>
    </source>
</evidence>
<gene>
    <name evidence="7" type="ORF">BN533_01359</name>
</gene>
<evidence type="ECO:0000259" key="6">
    <source>
        <dbReference type="PROSITE" id="PS51379"/>
    </source>
</evidence>
<dbReference type="Gene3D" id="3.40.50.11540">
    <property type="entry name" value="NADH-ubiquinone oxidoreductase 51kDa subunit"/>
    <property type="match status" value="1"/>
</dbReference>
<dbReference type="AlphaFoldDB" id="R6J7L6"/>
<sequence length="555" mass="59939">MVVETGCHGFCEHGPLVIVYPEGTFYCQVKAEDVEEIVESHLFKGRIVERLLYHEPLTHESIPNYSEINFYKKQHRLVLENCGAINPEQIEEYIAVGGYEALAKAVTTMSPEDVIEEIKKSGLRGRGGGGFSTGMKWQFAKASVSDKKYVICNADEGDPGAFMDRSVLEGDPHKILEGMAVCGYAIGADEGYIYVRAEYPLAIKRLRIAIEQAEAMGLLGENIFGSGFSFKLHIKEGAGAFVCGEETALMASIEGKRGMPRPRPPFPAVAGLWGKPTNINNVETFGNVAAIITNGADWYAGFGTEKSKGTKVFALTGKINNTGLAEVPMGITMREIIYDIGGGINGGKKFKAVQIGGPSGGCLPESMLDLSIDYDSLTAAGAMMGSGGLVVMDEDTCMVDVAKFFLNFTQSESCGKCTPCREGTKRMLEVLTRITEGQGREGDIELLEELARNIKETALCGLGQTAPNPVLSTLKYFRHEYEAHIKEKRCPAGACEKLANYEITDACKGCGLCARQCPVNAISGEVKKKHVIDVTKCIKCGACMAACPFKAITKG</sequence>
<organism evidence="7">
    <name type="scientific">Phascolarctobacterium faecium</name>
    <dbReference type="NCBI Taxonomy" id="33025"/>
    <lineage>
        <taxon>Bacteria</taxon>
        <taxon>Bacillati</taxon>
        <taxon>Bacillota</taxon>
        <taxon>Negativicutes</taxon>
        <taxon>Acidaminococcales</taxon>
        <taxon>Acidaminococcaceae</taxon>
        <taxon>Phascolarctobacterium</taxon>
    </lineage>
</organism>
<dbReference type="PROSITE" id="PS51379">
    <property type="entry name" value="4FE4S_FER_2"/>
    <property type="match status" value="2"/>
</dbReference>
<dbReference type="PROSITE" id="PS00645">
    <property type="entry name" value="COMPLEX1_51K_2"/>
    <property type="match status" value="1"/>
</dbReference>
<dbReference type="Gene3D" id="1.20.1440.230">
    <property type="entry name" value="NADH-ubiquinone oxidoreductase 51kDa subunit, iron-sulphur binding domain"/>
    <property type="match status" value="1"/>
</dbReference>
<dbReference type="Gene3D" id="6.10.250.1450">
    <property type="match status" value="1"/>
</dbReference>
<name>R6J7L6_9FIRM</name>
<dbReference type="SMART" id="SM00928">
    <property type="entry name" value="NADH_4Fe-4S"/>
    <property type="match status" value="1"/>
</dbReference>
<dbReference type="Pfam" id="PF10589">
    <property type="entry name" value="NADH_4Fe-4S"/>
    <property type="match status" value="1"/>
</dbReference>
<reference evidence="7" key="1">
    <citation type="submission" date="2012-11" db="EMBL/GenBank/DDBJ databases">
        <title>Dependencies among metagenomic species, viruses, plasmids and units of genetic variation.</title>
        <authorList>
            <person name="Nielsen H.B."/>
            <person name="Almeida M."/>
            <person name="Juncker A.S."/>
            <person name="Rasmussen S."/>
            <person name="Li J."/>
            <person name="Sunagawa S."/>
            <person name="Plichta D."/>
            <person name="Gautier L."/>
            <person name="Le Chatelier E."/>
            <person name="Peletier E."/>
            <person name="Bonde I."/>
            <person name="Nielsen T."/>
            <person name="Manichanh C."/>
            <person name="Arumugam M."/>
            <person name="Batto J."/>
            <person name="Santos M.B.Q.D."/>
            <person name="Blom N."/>
            <person name="Borruel N."/>
            <person name="Burgdorf K.S."/>
            <person name="Boumezbeur F."/>
            <person name="Casellas F."/>
            <person name="Dore J."/>
            <person name="Guarner F."/>
            <person name="Hansen T."/>
            <person name="Hildebrand F."/>
            <person name="Kaas R.S."/>
            <person name="Kennedy S."/>
            <person name="Kristiansen K."/>
            <person name="Kultima J.R."/>
            <person name="Leonard P."/>
            <person name="Levenez F."/>
            <person name="Lund O."/>
            <person name="Moumen B."/>
            <person name="Le Paslier D."/>
            <person name="Pons N."/>
            <person name="Pedersen O."/>
            <person name="Prifti E."/>
            <person name="Qin J."/>
            <person name="Raes J."/>
            <person name="Tap J."/>
            <person name="Tims S."/>
            <person name="Ussery D.W."/>
            <person name="Yamada T."/>
            <person name="MetaHit consortium"/>
            <person name="Renault P."/>
            <person name="Sicheritz-Ponten T."/>
            <person name="Bork P."/>
            <person name="Wang J."/>
            <person name="Brunak S."/>
            <person name="Ehrlich S.D."/>
        </authorList>
    </citation>
    <scope>NUCLEOTIDE SEQUENCE [LARGE SCALE GENOMIC DNA]</scope>
</reference>
<dbReference type="PANTHER" id="PTHR43578">
    <property type="entry name" value="NADH-QUINONE OXIDOREDUCTASE SUBUNIT F"/>
    <property type="match status" value="1"/>
</dbReference>
<dbReference type="STRING" id="1262914.BN533_01359"/>
<evidence type="ECO:0000256" key="1">
    <source>
        <dbReference type="ARBA" id="ARBA00007523"/>
    </source>
</evidence>
<evidence type="ECO:0000256" key="3">
    <source>
        <dbReference type="ARBA" id="ARBA00022723"/>
    </source>
</evidence>
<dbReference type="eggNOG" id="COG1894">
    <property type="taxonomic scope" value="Bacteria"/>
</dbReference>
<dbReference type="InterPro" id="IPR011538">
    <property type="entry name" value="Nuo51_FMN-bd"/>
</dbReference>
<dbReference type="PANTHER" id="PTHR43578:SF3">
    <property type="entry name" value="NADH-QUINONE OXIDOREDUCTASE SUBUNIT F"/>
    <property type="match status" value="1"/>
</dbReference>
<dbReference type="InterPro" id="IPR036249">
    <property type="entry name" value="Thioredoxin-like_sf"/>
</dbReference>
<dbReference type="GO" id="GO:0051539">
    <property type="term" value="F:4 iron, 4 sulfur cluster binding"/>
    <property type="evidence" value="ECO:0007669"/>
    <property type="project" value="UniProtKB-KW"/>
</dbReference>
<dbReference type="InterPro" id="IPR037225">
    <property type="entry name" value="Nuo51_FMN-bd_sf"/>
</dbReference>
<dbReference type="Pfam" id="PF01512">
    <property type="entry name" value="Complex1_51K"/>
    <property type="match status" value="1"/>
</dbReference>
<dbReference type="SUPFAM" id="SSF54862">
    <property type="entry name" value="4Fe-4S ferredoxins"/>
    <property type="match status" value="1"/>
</dbReference>
<feature type="domain" description="4Fe-4S ferredoxin-type" evidence="6">
    <location>
        <begin position="528"/>
        <end position="555"/>
    </location>
</feature>
<keyword evidence="4" id="KW-0408">Iron</keyword>
<dbReference type="Gene3D" id="3.40.30.10">
    <property type="entry name" value="Glutaredoxin"/>
    <property type="match status" value="1"/>
</dbReference>
<dbReference type="GO" id="GO:0046872">
    <property type="term" value="F:metal ion binding"/>
    <property type="evidence" value="ECO:0007669"/>
    <property type="project" value="UniProtKB-KW"/>
</dbReference>
<dbReference type="EMBL" id="CBDS010000081">
    <property type="protein sequence ID" value="CDB46302.1"/>
    <property type="molecule type" value="Genomic_DNA"/>
</dbReference>
<dbReference type="PROSITE" id="PS00198">
    <property type="entry name" value="4FE4S_FER_1"/>
    <property type="match status" value="1"/>
</dbReference>
<dbReference type="InterPro" id="IPR017900">
    <property type="entry name" value="4Fe4S_Fe_S_CS"/>
</dbReference>
<evidence type="ECO:0000256" key="5">
    <source>
        <dbReference type="ARBA" id="ARBA00023014"/>
    </source>
</evidence>
<dbReference type="SUPFAM" id="SSF142984">
    <property type="entry name" value="Nqo1 middle domain-like"/>
    <property type="match status" value="1"/>
</dbReference>
<evidence type="ECO:0000256" key="2">
    <source>
        <dbReference type="ARBA" id="ARBA00022485"/>
    </source>
</evidence>
<proteinExistence type="inferred from homology"/>
<dbReference type="SUPFAM" id="SSF52833">
    <property type="entry name" value="Thioredoxin-like"/>
    <property type="match status" value="1"/>
</dbReference>